<name>A0A1M5KDH1_9BACT</name>
<keyword evidence="3" id="KW-1185">Reference proteome</keyword>
<feature type="compositionally biased region" description="Basic and acidic residues" evidence="1">
    <location>
        <begin position="36"/>
        <end position="56"/>
    </location>
</feature>
<dbReference type="Proteomes" id="UP000184480">
    <property type="component" value="Unassembled WGS sequence"/>
</dbReference>
<proteinExistence type="predicted"/>
<reference evidence="3" key="1">
    <citation type="submission" date="2016-11" db="EMBL/GenBank/DDBJ databases">
        <authorList>
            <person name="Varghese N."/>
            <person name="Submissions S."/>
        </authorList>
    </citation>
    <scope>NUCLEOTIDE SEQUENCE [LARGE SCALE GENOMIC DNA]</scope>
    <source>
        <strain evidence="3">DSM 27370</strain>
    </source>
</reference>
<accession>A0A1M5KDH1</accession>
<feature type="region of interest" description="Disordered" evidence="1">
    <location>
        <begin position="19"/>
        <end position="96"/>
    </location>
</feature>
<evidence type="ECO:0000313" key="3">
    <source>
        <dbReference type="Proteomes" id="UP000184480"/>
    </source>
</evidence>
<sequence>MSKKKEEDIDEDFIIASMNMTGPSGLNKVASPVKPPMEKKIEVDEEVEKEKEKEIEPTPEPPVSKVDKESKQKKGKGDYESLFIKPSDITGRQEKT</sequence>
<gene>
    <name evidence="2" type="ORF">SAMN05444362_1491</name>
</gene>
<protein>
    <submittedName>
        <fullName evidence="2">Uncharacterized protein</fullName>
    </submittedName>
</protein>
<dbReference type="RefSeq" id="WP_139262143.1">
    <property type="nucleotide sequence ID" value="NZ_FQUC01000049.1"/>
</dbReference>
<dbReference type="Pfam" id="PF11888">
    <property type="entry name" value="DUF3408"/>
    <property type="match status" value="1"/>
</dbReference>
<organism evidence="2 3">
    <name type="scientific">Dysgonomonas macrotermitis</name>
    <dbReference type="NCBI Taxonomy" id="1346286"/>
    <lineage>
        <taxon>Bacteria</taxon>
        <taxon>Pseudomonadati</taxon>
        <taxon>Bacteroidota</taxon>
        <taxon>Bacteroidia</taxon>
        <taxon>Bacteroidales</taxon>
        <taxon>Dysgonomonadaceae</taxon>
        <taxon>Dysgonomonas</taxon>
    </lineage>
</organism>
<feature type="non-terminal residue" evidence="2">
    <location>
        <position position="96"/>
    </location>
</feature>
<evidence type="ECO:0000313" key="2">
    <source>
        <dbReference type="EMBL" id="SHG50808.1"/>
    </source>
</evidence>
<feature type="compositionally biased region" description="Basic and acidic residues" evidence="1">
    <location>
        <begin position="65"/>
        <end position="79"/>
    </location>
</feature>
<evidence type="ECO:0000256" key="1">
    <source>
        <dbReference type="SAM" id="MobiDB-lite"/>
    </source>
</evidence>
<dbReference type="EMBL" id="FQUC01000049">
    <property type="protein sequence ID" value="SHG50808.1"/>
    <property type="molecule type" value="Genomic_DNA"/>
</dbReference>
<dbReference type="AlphaFoldDB" id="A0A1M5KDH1"/>
<dbReference type="InterPro" id="IPR021823">
    <property type="entry name" value="DUF3408"/>
</dbReference>